<dbReference type="Pfam" id="PF00501">
    <property type="entry name" value="AMP-binding"/>
    <property type="match status" value="1"/>
</dbReference>
<dbReference type="GO" id="GO:0043041">
    <property type="term" value="P:amino acid activation for nonribosomal peptide biosynthetic process"/>
    <property type="evidence" value="ECO:0007669"/>
    <property type="project" value="TreeGrafter"/>
</dbReference>
<sequence>MSDEIPVPYDEQPQGERPYGEQPDGDEPDGIEPYGDPADDVGLVAVIGTACRFPGADSSAAYWDLLREGRSPLERVSREEMLRAGRTAEVIDDPAYVPFRKPFADQSLFDAEFFGLTPAEAAATDPQQRFLLETAVHALEDAGLDPAAPPGGVGVYLGMNHSDYLLRNVLGHPEVIQRLGWHRVLMGNDRGFTATTLSHRLGLTGPSIAVDCACSSSLAAVHQACRALLAYDTDVALAGGSAIRPQDVGHLHVAGGIAAPDGSCRPFSADADGTVFANGAGLVVLRRLEDALADGDRVLAVVRASDMNNDGAAKSSYTAPSARGQEAVIASTHRLAGITADRVSYVEAHGTGTPLGDPIEVAALTAAFRQSTDATGYCSIGSAKANVGHLDSASGIAGLIKVVLALKHRTLPATPGGGELNPHIDFASSPFRVDRSPRPWTAPGGPLLAGVSSFGVGGTNVHVLVEEPPAAPPRGPGPDGPGATLLPFSARSLASLDDLEAVVRQRAGATDAAELPDLARTLTRSRSGHPRRRALLWRPSGAPVTLSGGAGKRDGRPPAFVLRYAPGRPPLERTALQALLAERPAFRETARRLLAPWAATAGRSVEHALDGLLEDAPALVTDTVVALACAAVWAGQGVTPAAVVAEARSWLAAAALAGCLPEPELPCLIAQLASGDVSGQELREACRPARIPWYDADGSEWCARGTSPDLAAAAAGAPAVPGRRRLPPKVTAAVAVLPGPLPEDWLPPAFADAAPVAFPGLPPAEGLAAALGQAWVLGLGVRADRVTPVGPGPVVDLPGYPFERRRHWLEPAAPVLPAAAPPDEEPRDLAGAARRIVADALGVADVAAEDSLYDLGGDSLLATRVVAEARARWGLAVPVGSFLRAPSPATLARLAGEAAGEGTQTAPPRAAAGALPVTRLQERFLYLSGIEGAAESYNVPVLADLRGPLDTRALDAAWRDVVARHESLRVSFRVTAEGATQEVAAEVPTGLAVTEVADGAALRDRITALLDATLPVDRAPLFRAALLRTAPERHVLVVVLHHILADAASTGVLLRDLYAAYARHTGTRPGTAAEQCPLDGLFSAQLRAETQWLDSSEAARQLDFWRGELTDLPERVELPGDRPRTARAGHRGDKVEFTLTAEVSTRVSRLAARTGTTPFTVVLACFATVIARVTGRDDFLVGVPVSGRHRPHTRDLIGNFVNTLPLRLAVDPERTLTELLDPLARRVTAALDHQDLPFEVLTEKLGTADTPLFDVLFNMLSPEASVVEPPAGLRAVPVPFERRTSPYELSLDWWFDRAGLLAGRFVYDTGRFDRATVQGWQELFSYALDQLTRTPEVPLTRAPEPPATAARAAALLTGPAVAVPEEPVHAVFARRAAEAPGRLAVRDGHSALTYGELGRASAAVAARLTGLGVTTGDSVGLAMPRGVPLVAALLGVLRAGATPVPFDPALPQRRLAALAEDCAPRFVLCADAADAGFAPGARAVPLPGLAALAAEGPDGPVPGDAVGPEVGAYVTYTSGTTGHPKGIHFPHRALTNLIHWETSGYTSGLRWLQLASFGFDAAFHETFAALCSGGSLFVADERTKHDHDLFAEFTRVHRIEKAILPVSLLHALAAHHAEDPGAFASLREIASTGEQLRVSESLVAFFERLDGCRLINNYGPAETHVVTSYRFTGPPREWPRHAPIGTPLPNVVLDIQDRTGRSVPLGSVGELLISGVCVASGYLGRPDLTAERFTGTGTDTGTGTVTGTGAPRGYRSGDRTRLTRAGLVEFKGRADQQLKIRGHRVEPGEVEVAIRREPDVRDVALVAGGPDGDRRLDAYLVAAPGARDLVGRLRRRLREELPAALVPSSFTLVDRMPVNGNGKVDPARLPAAGTPAAPPVAPMNHDPVTAAVLAAFRQVLDAPELDADTDFFDAGGHSLLATRLIYALHERTGVRPGIDELYRHGSAAALARVLTERGPAADADAGPEEDLTRPGPPAALPPGLRPLAAASATLQKTFVFDTVSPLDPERVRAAARTVLARHPALRLTFPGSGRIVPGTPGASAPVDVVQPLEETSDAAAALHALAQSRPIDPAREPLLRLTLAGPLLAVTVHLTVLDGRGLLTLCRAVADACAAEPGGQDAPAADDGFLRYLAWRDQLAGGERAVAAGARWRGLLRSGTDGTGPARPDIGALAGRRTWEPGRRLHQVLRSLAAELRVTPFTLHLTAFATAMAWAQGRADVCPAVPLDGRCHTDLDRSVGAFANVVPVPLRILEGQPPRSALAAVREAFDRIQELRTVPYADLAAADPALRPFTDLPVVFTYARDEGDRPLLGTGRMRSVGPDPLTPGQRVRFSVVDTPTSFRASLTFAHSALEGQDARLLTLYQKALYALVFASDDEALEGAQAAPADSWHAGIMERI</sequence>
<feature type="region of interest" description="Disordered" evidence="6">
    <location>
        <begin position="1958"/>
        <end position="1981"/>
    </location>
</feature>
<protein>
    <submittedName>
        <fullName evidence="10">Amino acid adenylation domain-containing protein</fullName>
    </submittedName>
</protein>
<dbReference type="OrthoDB" id="2472181at2"/>
<dbReference type="Gene3D" id="3.30.559.30">
    <property type="entry name" value="Nonribosomal peptide synthetase, condensation domain"/>
    <property type="match status" value="2"/>
</dbReference>
<evidence type="ECO:0000313" key="10">
    <source>
        <dbReference type="EMBL" id="QEV57480.1"/>
    </source>
</evidence>
<dbReference type="Pfam" id="PF02801">
    <property type="entry name" value="Ketoacyl-synt_C"/>
    <property type="match status" value="1"/>
</dbReference>
<dbReference type="InterPro" id="IPR042099">
    <property type="entry name" value="ANL_N_sf"/>
</dbReference>
<accession>A0A5P2X397</accession>
<dbReference type="PROSITE" id="PS00012">
    <property type="entry name" value="PHOSPHOPANTETHEINE"/>
    <property type="match status" value="1"/>
</dbReference>
<dbReference type="SUPFAM" id="SSF53901">
    <property type="entry name" value="Thiolase-like"/>
    <property type="match status" value="1"/>
</dbReference>
<dbReference type="InterPro" id="IPR014030">
    <property type="entry name" value="Ketoacyl_synth_N"/>
</dbReference>
<dbReference type="InterPro" id="IPR025110">
    <property type="entry name" value="AMP-bd_C"/>
</dbReference>
<dbReference type="InterPro" id="IPR006162">
    <property type="entry name" value="Ppantetheine_attach_site"/>
</dbReference>
<dbReference type="Pfam" id="PF16197">
    <property type="entry name" value="KAsynt_C_assoc"/>
    <property type="match status" value="1"/>
</dbReference>
<dbReference type="NCBIfam" id="TIGR01733">
    <property type="entry name" value="AA-adenyl-dom"/>
    <property type="match status" value="1"/>
</dbReference>
<dbReference type="EMBL" id="CP023690">
    <property type="protein sequence ID" value="QEV57480.1"/>
    <property type="molecule type" value="Genomic_DNA"/>
</dbReference>
<dbReference type="GO" id="GO:0006633">
    <property type="term" value="P:fatty acid biosynthetic process"/>
    <property type="evidence" value="ECO:0007669"/>
    <property type="project" value="InterPro"/>
</dbReference>
<dbReference type="RefSeq" id="WP_150508694.1">
    <property type="nucleotide sequence ID" value="NZ_BMSQ01000017.1"/>
</dbReference>
<dbReference type="CDD" id="cd19531">
    <property type="entry name" value="LCL_NRPS-like"/>
    <property type="match status" value="1"/>
</dbReference>
<dbReference type="Gene3D" id="1.10.1240.100">
    <property type="match status" value="1"/>
</dbReference>
<dbReference type="EMBL" id="JACHJD010000021">
    <property type="protein sequence ID" value="MBB5108887.1"/>
    <property type="molecule type" value="Genomic_DNA"/>
</dbReference>
<dbReference type="KEGG" id="sspb:CP982_01000"/>
<dbReference type="InterPro" id="IPR020845">
    <property type="entry name" value="AMP-binding_CS"/>
</dbReference>
<dbReference type="GO" id="GO:0044550">
    <property type="term" value="P:secondary metabolite biosynthetic process"/>
    <property type="evidence" value="ECO:0007669"/>
    <property type="project" value="TreeGrafter"/>
</dbReference>
<dbReference type="Pfam" id="PF13193">
    <property type="entry name" value="AMP-binding_C"/>
    <property type="match status" value="1"/>
</dbReference>
<evidence type="ECO:0000256" key="1">
    <source>
        <dbReference type="ARBA" id="ARBA00001957"/>
    </source>
</evidence>
<dbReference type="InterPro" id="IPR009081">
    <property type="entry name" value="PP-bd_ACP"/>
</dbReference>
<dbReference type="PANTHER" id="PTHR45527:SF1">
    <property type="entry name" value="FATTY ACID SYNTHASE"/>
    <property type="match status" value="1"/>
</dbReference>
<dbReference type="GO" id="GO:0005737">
    <property type="term" value="C:cytoplasm"/>
    <property type="evidence" value="ECO:0007669"/>
    <property type="project" value="TreeGrafter"/>
</dbReference>
<dbReference type="InterPro" id="IPR014031">
    <property type="entry name" value="Ketoacyl_synth_C"/>
</dbReference>
<evidence type="ECO:0000313" key="12">
    <source>
        <dbReference type="Proteomes" id="UP000549009"/>
    </source>
</evidence>
<dbReference type="InterPro" id="IPR000873">
    <property type="entry name" value="AMP-dep_synth/lig_dom"/>
</dbReference>
<dbReference type="SMART" id="SM00825">
    <property type="entry name" value="PKS_KS"/>
    <property type="match status" value="1"/>
</dbReference>
<evidence type="ECO:0000256" key="3">
    <source>
        <dbReference type="ARBA" id="ARBA00022553"/>
    </source>
</evidence>
<dbReference type="PANTHER" id="PTHR45527">
    <property type="entry name" value="NONRIBOSOMAL PEPTIDE SYNTHETASE"/>
    <property type="match status" value="1"/>
</dbReference>
<evidence type="ECO:0000256" key="2">
    <source>
        <dbReference type="ARBA" id="ARBA00022450"/>
    </source>
</evidence>
<dbReference type="InterPro" id="IPR016039">
    <property type="entry name" value="Thiolase-like"/>
</dbReference>
<dbReference type="Proteomes" id="UP000549009">
    <property type="component" value="Unassembled WGS sequence"/>
</dbReference>
<dbReference type="GO" id="GO:0031177">
    <property type="term" value="F:phosphopantetheine binding"/>
    <property type="evidence" value="ECO:0007669"/>
    <property type="project" value="InterPro"/>
</dbReference>
<comment type="cofactor">
    <cofactor evidence="1">
        <name>pantetheine 4'-phosphate</name>
        <dbReference type="ChEBI" id="CHEBI:47942"/>
    </cofactor>
</comment>
<dbReference type="PROSITE" id="PS50075">
    <property type="entry name" value="CARRIER"/>
    <property type="match status" value="2"/>
</dbReference>
<dbReference type="InterPro" id="IPR018201">
    <property type="entry name" value="Ketoacyl_synth_AS"/>
</dbReference>
<dbReference type="CDD" id="cd00833">
    <property type="entry name" value="PKS"/>
    <property type="match status" value="1"/>
</dbReference>
<dbReference type="SUPFAM" id="SSF52777">
    <property type="entry name" value="CoA-dependent acyltransferases"/>
    <property type="match status" value="4"/>
</dbReference>
<name>A0A5P2X397_STRST</name>
<dbReference type="InterPro" id="IPR010071">
    <property type="entry name" value="AA_adenyl_dom"/>
</dbReference>
<evidence type="ECO:0000313" key="11">
    <source>
        <dbReference type="Proteomes" id="UP000326505"/>
    </source>
</evidence>
<dbReference type="Gene3D" id="3.40.47.10">
    <property type="match status" value="1"/>
</dbReference>
<dbReference type="SMART" id="SM00823">
    <property type="entry name" value="PKS_PP"/>
    <property type="match status" value="2"/>
</dbReference>
<keyword evidence="2" id="KW-0596">Phosphopantetheine</keyword>
<dbReference type="Proteomes" id="UP000326505">
    <property type="component" value="Chromosome"/>
</dbReference>
<reference evidence="10 11" key="1">
    <citation type="submission" date="2017-09" db="EMBL/GenBank/DDBJ databases">
        <authorList>
            <person name="Lee N."/>
            <person name="Cho B.-K."/>
        </authorList>
    </citation>
    <scope>NUCLEOTIDE SEQUENCE [LARGE SCALE GENOMIC DNA]</scope>
    <source>
        <strain evidence="10 11">ATCC 27465</strain>
    </source>
</reference>
<keyword evidence="3" id="KW-0597">Phosphoprotein</keyword>
<dbReference type="InterPro" id="IPR045851">
    <property type="entry name" value="AMP-bd_C_sf"/>
</dbReference>
<dbReference type="PROSITE" id="PS52004">
    <property type="entry name" value="KS3_2"/>
    <property type="match status" value="1"/>
</dbReference>
<evidence type="ECO:0000259" key="7">
    <source>
        <dbReference type="PROSITE" id="PS50075"/>
    </source>
</evidence>
<dbReference type="Gene3D" id="3.30.559.10">
    <property type="entry name" value="Chloramphenicol acetyltransferase-like domain"/>
    <property type="match status" value="2"/>
</dbReference>
<feature type="domain" description="Carrier" evidence="7">
    <location>
        <begin position="824"/>
        <end position="899"/>
    </location>
</feature>
<dbReference type="InterPro" id="IPR036736">
    <property type="entry name" value="ACP-like_sf"/>
</dbReference>
<evidence type="ECO:0000256" key="6">
    <source>
        <dbReference type="SAM" id="MobiDB-lite"/>
    </source>
</evidence>
<organism evidence="10 11">
    <name type="scientific">Streptomyces spectabilis</name>
    <dbReference type="NCBI Taxonomy" id="68270"/>
    <lineage>
        <taxon>Bacteria</taxon>
        <taxon>Bacillati</taxon>
        <taxon>Actinomycetota</taxon>
        <taxon>Actinomycetes</taxon>
        <taxon>Kitasatosporales</taxon>
        <taxon>Streptomycetaceae</taxon>
        <taxon>Streptomyces</taxon>
    </lineage>
</organism>
<dbReference type="Gene3D" id="3.30.70.3290">
    <property type="match status" value="1"/>
</dbReference>
<feature type="domain" description="Carrier" evidence="7">
    <location>
        <begin position="1883"/>
        <end position="1958"/>
    </location>
</feature>
<evidence type="ECO:0000313" key="9">
    <source>
        <dbReference type="EMBL" id="MBB5108887.1"/>
    </source>
</evidence>
<dbReference type="InterPro" id="IPR001242">
    <property type="entry name" value="Condensation_dom"/>
</dbReference>
<evidence type="ECO:0000256" key="4">
    <source>
        <dbReference type="ARBA" id="ARBA00022679"/>
    </source>
</evidence>
<dbReference type="InterPro" id="IPR023213">
    <property type="entry name" value="CAT-like_dom_sf"/>
</dbReference>
<feature type="region of interest" description="Disordered" evidence="6">
    <location>
        <begin position="1733"/>
        <end position="1758"/>
    </location>
</feature>
<proteinExistence type="predicted"/>
<evidence type="ECO:0000256" key="5">
    <source>
        <dbReference type="ARBA" id="ARBA00023315"/>
    </source>
</evidence>
<dbReference type="Gene3D" id="1.10.1200.10">
    <property type="entry name" value="ACP-like"/>
    <property type="match status" value="2"/>
</dbReference>
<reference evidence="9 12" key="2">
    <citation type="submission" date="2020-08" db="EMBL/GenBank/DDBJ databases">
        <title>Genomic Encyclopedia of Type Strains, Phase III (KMG-III): the genomes of soil and plant-associated and newly described type strains.</title>
        <authorList>
            <person name="Whitman W."/>
        </authorList>
    </citation>
    <scope>NUCLEOTIDE SEQUENCE [LARGE SCALE GENOMIC DNA]</scope>
    <source>
        <strain evidence="9 12">CECT 3146</strain>
    </source>
</reference>
<feature type="region of interest" description="Disordered" evidence="6">
    <location>
        <begin position="1"/>
        <end position="39"/>
    </location>
</feature>
<dbReference type="Gene3D" id="3.30.300.30">
    <property type="match status" value="1"/>
</dbReference>
<dbReference type="PROSITE" id="PS00606">
    <property type="entry name" value="KS3_1"/>
    <property type="match status" value="1"/>
</dbReference>
<gene>
    <name evidence="10" type="ORF">CP982_01000</name>
    <name evidence="9" type="ORF">FHS40_008013</name>
</gene>
<dbReference type="Pfam" id="PF00668">
    <property type="entry name" value="Condensation"/>
    <property type="match status" value="2"/>
</dbReference>
<dbReference type="InterPro" id="IPR020841">
    <property type="entry name" value="PKS_Beta-ketoAc_synthase_dom"/>
</dbReference>
<keyword evidence="5" id="KW-0012">Acyltransferase</keyword>
<keyword evidence="12" id="KW-1185">Reference proteome</keyword>
<dbReference type="GO" id="GO:0017000">
    <property type="term" value="P:antibiotic biosynthetic process"/>
    <property type="evidence" value="ECO:0007669"/>
    <property type="project" value="UniProtKB-ARBA"/>
</dbReference>
<dbReference type="SUPFAM" id="SSF47336">
    <property type="entry name" value="ACP-like"/>
    <property type="match status" value="2"/>
</dbReference>
<keyword evidence="4" id="KW-0808">Transferase</keyword>
<feature type="domain" description="Ketosynthase family 3 (KS3)" evidence="8">
    <location>
        <begin position="41"/>
        <end position="467"/>
    </location>
</feature>
<dbReference type="Pfam" id="PF00550">
    <property type="entry name" value="PP-binding"/>
    <property type="match status" value="2"/>
</dbReference>
<dbReference type="InterPro" id="IPR020806">
    <property type="entry name" value="PKS_PP-bd"/>
</dbReference>
<dbReference type="InterPro" id="IPR032821">
    <property type="entry name" value="PKS_assoc"/>
</dbReference>
<dbReference type="SUPFAM" id="SSF56801">
    <property type="entry name" value="Acetyl-CoA synthetase-like"/>
    <property type="match status" value="1"/>
</dbReference>
<dbReference type="PROSITE" id="PS00455">
    <property type="entry name" value="AMP_BINDING"/>
    <property type="match status" value="1"/>
</dbReference>
<dbReference type="Pfam" id="PF00109">
    <property type="entry name" value="ketoacyl-synt"/>
    <property type="match status" value="1"/>
</dbReference>
<dbReference type="Gene3D" id="3.40.50.12780">
    <property type="entry name" value="N-terminal domain of ligase-like"/>
    <property type="match status" value="1"/>
</dbReference>
<evidence type="ECO:0000259" key="8">
    <source>
        <dbReference type="PROSITE" id="PS52004"/>
    </source>
</evidence>
<dbReference type="GO" id="GO:0004315">
    <property type="term" value="F:3-oxoacyl-[acyl-carrier-protein] synthase activity"/>
    <property type="evidence" value="ECO:0007669"/>
    <property type="project" value="InterPro"/>
</dbReference>